<dbReference type="AlphaFoldDB" id="A0A9D1GQT8"/>
<dbReference type="Proteomes" id="UP000886881">
    <property type="component" value="Unassembled WGS sequence"/>
</dbReference>
<feature type="chain" id="PRO_5039351516" evidence="1">
    <location>
        <begin position="22"/>
        <end position="340"/>
    </location>
</feature>
<keyword evidence="1" id="KW-0732">Signal</keyword>
<comment type="caution">
    <text evidence="2">The sequence shown here is derived from an EMBL/GenBank/DDBJ whole genome shotgun (WGS) entry which is preliminary data.</text>
</comment>
<evidence type="ECO:0000313" key="2">
    <source>
        <dbReference type="EMBL" id="HIT47552.1"/>
    </source>
</evidence>
<dbReference type="SUPFAM" id="SSF63829">
    <property type="entry name" value="Calcium-dependent phosphotriesterase"/>
    <property type="match status" value="1"/>
</dbReference>
<name>A0A9D1GQT8_9BACT</name>
<dbReference type="EMBL" id="DVLC01000122">
    <property type="protein sequence ID" value="HIT47552.1"/>
    <property type="molecule type" value="Genomic_DNA"/>
</dbReference>
<feature type="signal peptide" evidence="1">
    <location>
        <begin position="1"/>
        <end position="21"/>
    </location>
</feature>
<reference evidence="2" key="1">
    <citation type="submission" date="2020-10" db="EMBL/GenBank/DDBJ databases">
        <authorList>
            <person name="Gilroy R."/>
        </authorList>
    </citation>
    <scope>NUCLEOTIDE SEQUENCE</scope>
    <source>
        <strain evidence="2">ChiHecec2B26-709</strain>
    </source>
</reference>
<reference evidence="2" key="2">
    <citation type="journal article" date="2021" name="PeerJ">
        <title>Extensive microbial diversity within the chicken gut microbiome revealed by metagenomics and culture.</title>
        <authorList>
            <person name="Gilroy R."/>
            <person name="Ravi A."/>
            <person name="Getino M."/>
            <person name="Pursley I."/>
            <person name="Horton D.L."/>
            <person name="Alikhan N.F."/>
            <person name="Baker D."/>
            <person name="Gharbi K."/>
            <person name="Hall N."/>
            <person name="Watson M."/>
            <person name="Adriaenssens E.M."/>
            <person name="Foster-Nyarko E."/>
            <person name="Jarju S."/>
            <person name="Secka A."/>
            <person name="Antonio M."/>
            <person name="Oren A."/>
            <person name="Chaudhuri R.R."/>
            <person name="La Ragione R."/>
            <person name="Hildebrand F."/>
            <person name="Pallen M.J."/>
        </authorList>
    </citation>
    <scope>NUCLEOTIDE SEQUENCE</scope>
    <source>
        <strain evidence="2">ChiHecec2B26-709</strain>
    </source>
</reference>
<gene>
    <name evidence="2" type="ORF">IAC35_06815</name>
</gene>
<dbReference type="PROSITE" id="PS51257">
    <property type="entry name" value="PROKAR_LIPOPROTEIN"/>
    <property type="match status" value="1"/>
</dbReference>
<dbReference type="Gene3D" id="2.120.10.30">
    <property type="entry name" value="TolB, C-terminal domain"/>
    <property type="match status" value="1"/>
</dbReference>
<evidence type="ECO:0000256" key="1">
    <source>
        <dbReference type="SAM" id="SignalP"/>
    </source>
</evidence>
<sequence length="340" mass="38338">MHKLVSFAGFCSLLLMFSCTGKSSGTATDAPSKTVCALQENVSIIAEPVSFAVADDGRFVLTDFKNVYLYSSDGRQLRQIGHSGRAQFEYLNPSCVKIHNDTIYVWSANSMEFITYTMDGEPVAEYQYGSAITDFVPDDDYIFIYTAGNRFENIVDIYDKSSQKTASSLTETSPEHKLLLHTWASVPMCIMDNHLYYAPKDRLEIISYDMNGNKLTTAAEIDSDSFHVEEISDYDSMARDRRKRSPYLRENSQTLALFQEDGKMFLLTIEGEGKMTDDAYDTSGLHFGLYSADRKRDKTADYSYDSIGTVALFSSNSDGLYFLKLSNDETQPHTLRKLIL</sequence>
<proteinExistence type="predicted"/>
<accession>A0A9D1GQT8</accession>
<evidence type="ECO:0000313" key="3">
    <source>
        <dbReference type="Proteomes" id="UP000886881"/>
    </source>
</evidence>
<dbReference type="Pfam" id="PF17170">
    <property type="entry name" value="DUF5128"/>
    <property type="match status" value="1"/>
</dbReference>
<protein>
    <submittedName>
        <fullName evidence="2">6-bladed beta-propeller</fullName>
    </submittedName>
</protein>
<dbReference type="InterPro" id="IPR011042">
    <property type="entry name" value="6-blade_b-propeller_TolB-like"/>
</dbReference>
<organism evidence="2 3">
    <name type="scientific">Candidatus Cryptobacteroides merdipullorum</name>
    <dbReference type="NCBI Taxonomy" id="2840771"/>
    <lineage>
        <taxon>Bacteria</taxon>
        <taxon>Pseudomonadati</taxon>
        <taxon>Bacteroidota</taxon>
        <taxon>Bacteroidia</taxon>
        <taxon>Bacteroidales</taxon>
        <taxon>Candidatus Cryptobacteroides</taxon>
    </lineage>
</organism>